<evidence type="ECO:0000313" key="2">
    <source>
        <dbReference type="Proteomes" id="UP001316803"/>
    </source>
</evidence>
<gene>
    <name evidence="1" type="ORF">OHC33_008309</name>
</gene>
<comment type="caution">
    <text evidence="1">The sequence shown here is derived from an EMBL/GenBank/DDBJ whole genome shotgun (WGS) entry which is preliminary data.</text>
</comment>
<reference evidence="1 2" key="1">
    <citation type="submission" date="2022-12" db="EMBL/GenBank/DDBJ databases">
        <title>Genomic features and morphological characterization of a novel Knufia sp. strain isolated from spacecraft assembly facility.</title>
        <authorList>
            <person name="Teixeira M."/>
            <person name="Chander A.M."/>
            <person name="Stajich J.E."/>
            <person name="Venkateswaran K."/>
        </authorList>
    </citation>
    <scope>NUCLEOTIDE SEQUENCE [LARGE SCALE GENOMIC DNA]</scope>
    <source>
        <strain evidence="1 2">FJI-L2-BK-P2</strain>
    </source>
</reference>
<feature type="non-terminal residue" evidence="1">
    <location>
        <position position="103"/>
    </location>
</feature>
<dbReference type="EMBL" id="JAKLMC020000025">
    <property type="protein sequence ID" value="KAK5950643.1"/>
    <property type="molecule type" value="Genomic_DNA"/>
</dbReference>
<protein>
    <submittedName>
        <fullName evidence="1">Uncharacterized protein</fullName>
    </submittedName>
</protein>
<dbReference type="Proteomes" id="UP001316803">
    <property type="component" value="Unassembled WGS sequence"/>
</dbReference>
<keyword evidence="2" id="KW-1185">Reference proteome</keyword>
<accession>A0AAN8EB20</accession>
<dbReference type="AlphaFoldDB" id="A0AAN8EB20"/>
<sequence length="103" mass="12120">MLIATVGCMNYLNQQEAPTQAPFCILPDNQLFEETPVEHDIGVMSWLGRHLWLYERRMWTESEDDDYPHNQLLPRPPVTNGWNAIPFYGNEFWTAWESTGYAR</sequence>
<organism evidence="1 2">
    <name type="scientific">Knufia fluminis</name>
    <dbReference type="NCBI Taxonomy" id="191047"/>
    <lineage>
        <taxon>Eukaryota</taxon>
        <taxon>Fungi</taxon>
        <taxon>Dikarya</taxon>
        <taxon>Ascomycota</taxon>
        <taxon>Pezizomycotina</taxon>
        <taxon>Eurotiomycetes</taxon>
        <taxon>Chaetothyriomycetidae</taxon>
        <taxon>Chaetothyriales</taxon>
        <taxon>Trichomeriaceae</taxon>
        <taxon>Knufia</taxon>
    </lineage>
</organism>
<proteinExistence type="predicted"/>
<evidence type="ECO:0000313" key="1">
    <source>
        <dbReference type="EMBL" id="KAK5950643.1"/>
    </source>
</evidence>
<name>A0AAN8EB20_9EURO</name>